<accession>A0ABD2M8K5</accession>
<evidence type="ECO:0000313" key="1">
    <source>
        <dbReference type="EMBL" id="KAL3123831.1"/>
    </source>
</evidence>
<reference evidence="1 2" key="1">
    <citation type="submission" date="2024-10" db="EMBL/GenBank/DDBJ databases">
        <authorList>
            <person name="Kim D."/>
        </authorList>
    </citation>
    <scope>NUCLEOTIDE SEQUENCE [LARGE SCALE GENOMIC DNA]</scope>
    <source>
        <strain evidence="1">BH-2024</strain>
    </source>
</reference>
<dbReference type="Proteomes" id="UP001620626">
    <property type="component" value="Unassembled WGS sequence"/>
</dbReference>
<name>A0ABD2M8K5_9BILA</name>
<comment type="caution">
    <text evidence="1">The sequence shown here is derived from an EMBL/GenBank/DDBJ whole genome shotgun (WGS) entry which is preliminary data.</text>
</comment>
<gene>
    <name evidence="1" type="ORF">niasHT_002184</name>
</gene>
<organism evidence="1 2">
    <name type="scientific">Heterodera trifolii</name>
    <dbReference type="NCBI Taxonomy" id="157864"/>
    <lineage>
        <taxon>Eukaryota</taxon>
        <taxon>Metazoa</taxon>
        <taxon>Ecdysozoa</taxon>
        <taxon>Nematoda</taxon>
        <taxon>Chromadorea</taxon>
        <taxon>Rhabditida</taxon>
        <taxon>Tylenchina</taxon>
        <taxon>Tylenchomorpha</taxon>
        <taxon>Tylenchoidea</taxon>
        <taxon>Heteroderidae</taxon>
        <taxon>Heteroderinae</taxon>
        <taxon>Heterodera</taxon>
    </lineage>
</organism>
<dbReference type="EMBL" id="JBICBT010000086">
    <property type="protein sequence ID" value="KAL3123831.1"/>
    <property type="molecule type" value="Genomic_DNA"/>
</dbReference>
<dbReference type="AlphaFoldDB" id="A0ABD2M8K5"/>
<evidence type="ECO:0000313" key="2">
    <source>
        <dbReference type="Proteomes" id="UP001620626"/>
    </source>
</evidence>
<keyword evidence="2" id="KW-1185">Reference proteome</keyword>
<proteinExistence type="predicted"/>
<sequence>MANVFRSCPLYVSIPKGSDRMLEFIGLNILPLFSRTTNGLAFSTDVIRVIPSILADCPPLCCVLYVHKNMATETAKFAALQALVNWLCPSSALPHNSDLLPLKKLKFLCSKKVALTFIEQLKEAFRLAASCFHFVIIL</sequence>
<protein>
    <submittedName>
        <fullName evidence="1">Uncharacterized protein</fullName>
    </submittedName>
</protein>